<sequence length="83" mass="9242">MGITVTLSQFRSEQSRYLDAAQREPVTFLSRGPRRRAVVVSPDFYDRAVRALEDGEDIRAAAAARQEAGGVSHEEFTSDLELD</sequence>
<dbReference type="Pfam" id="PF02604">
    <property type="entry name" value="PhdYeFM_antitox"/>
    <property type="match status" value="1"/>
</dbReference>
<protein>
    <recommendedName>
        <fullName evidence="2">Antitoxin</fullName>
    </recommendedName>
</protein>
<reference evidence="4" key="1">
    <citation type="submission" date="2016-10" db="EMBL/GenBank/DDBJ databases">
        <authorList>
            <person name="Varghese N."/>
            <person name="Submissions S."/>
        </authorList>
    </citation>
    <scope>NUCLEOTIDE SEQUENCE [LARGE SCALE GENOMIC DNA]</scope>
    <source>
        <strain evidence="4">DSM 20632</strain>
    </source>
</reference>
<name>A0A1G9PM43_9CORY</name>
<evidence type="ECO:0000313" key="3">
    <source>
        <dbReference type="EMBL" id="SDL99774.1"/>
    </source>
</evidence>
<comment type="similarity">
    <text evidence="1 2">Belongs to the phD/YefM antitoxin family.</text>
</comment>
<keyword evidence="4" id="KW-1185">Reference proteome</keyword>
<evidence type="ECO:0000256" key="2">
    <source>
        <dbReference type="RuleBase" id="RU362080"/>
    </source>
</evidence>
<dbReference type="InterPro" id="IPR006442">
    <property type="entry name" value="Antitoxin_Phd/YefM"/>
</dbReference>
<evidence type="ECO:0000313" key="4">
    <source>
        <dbReference type="Proteomes" id="UP000199350"/>
    </source>
</evidence>
<dbReference type="EMBL" id="LT629700">
    <property type="protein sequence ID" value="SDL99774.1"/>
    <property type="molecule type" value="Genomic_DNA"/>
</dbReference>
<accession>A0A1G9PM43</accession>
<dbReference type="AlphaFoldDB" id="A0A1G9PM43"/>
<comment type="function">
    <text evidence="2">Antitoxin component of a type II toxin-antitoxin (TA) system.</text>
</comment>
<dbReference type="RefSeq" id="WP_092150759.1">
    <property type="nucleotide sequence ID" value="NZ_LT629700.1"/>
</dbReference>
<organism evidence="3 4">
    <name type="scientific">Corynebacterium mycetoides</name>
    <dbReference type="NCBI Taxonomy" id="38302"/>
    <lineage>
        <taxon>Bacteria</taxon>
        <taxon>Bacillati</taxon>
        <taxon>Actinomycetota</taxon>
        <taxon>Actinomycetes</taxon>
        <taxon>Mycobacteriales</taxon>
        <taxon>Corynebacteriaceae</taxon>
        <taxon>Corynebacterium</taxon>
    </lineage>
</organism>
<evidence type="ECO:0000256" key="1">
    <source>
        <dbReference type="ARBA" id="ARBA00009981"/>
    </source>
</evidence>
<dbReference type="SUPFAM" id="SSF143120">
    <property type="entry name" value="YefM-like"/>
    <property type="match status" value="1"/>
</dbReference>
<gene>
    <name evidence="3" type="ORF">SAMN04488535_1509</name>
</gene>
<dbReference type="Proteomes" id="UP000199350">
    <property type="component" value="Chromosome I"/>
</dbReference>
<dbReference type="InterPro" id="IPR036165">
    <property type="entry name" value="YefM-like_sf"/>
</dbReference>
<proteinExistence type="inferred from homology"/>
<dbReference type="OrthoDB" id="3268180at2"/>